<dbReference type="OrthoDB" id="9800053at2"/>
<keyword evidence="2" id="KW-0812">Transmembrane</keyword>
<accession>A0A2N5N328</accession>
<name>A0A2N5N328_9BACL</name>
<feature type="transmembrane region" description="Helical" evidence="2">
    <location>
        <begin position="223"/>
        <end position="241"/>
    </location>
</feature>
<keyword evidence="2" id="KW-1133">Transmembrane helix</keyword>
<dbReference type="PANTHER" id="PTHR35337">
    <property type="entry name" value="SLR1478 PROTEIN"/>
    <property type="match status" value="1"/>
</dbReference>
<feature type="transmembrane region" description="Helical" evidence="2">
    <location>
        <begin position="262"/>
        <end position="282"/>
    </location>
</feature>
<evidence type="ECO:0000313" key="4">
    <source>
        <dbReference type="Proteomes" id="UP000234789"/>
    </source>
</evidence>
<feature type="transmembrane region" description="Helical" evidence="2">
    <location>
        <begin position="294"/>
        <end position="312"/>
    </location>
</feature>
<feature type="region of interest" description="Disordered" evidence="1">
    <location>
        <begin position="316"/>
        <end position="345"/>
    </location>
</feature>
<keyword evidence="4" id="KW-1185">Reference proteome</keyword>
<evidence type="ECO:0000256" key="1">
    <source>
        <dbReference type="SAM" id="MobiDB-lite"/>
    </source>
</evidence>
<evidence type="ECO:0008006" key="5">
    <source>
        <dbReference type="Google" id="ProtNLM"/>
    </source>
</evidence>
<dbReference type="Pfam" id="PF01944">
    <property type="entry name" value="SpoIIM"/>
    <property type="match status" value="1"/>
</dbReference>
<feature type="transmembrane region" description="Helical" evidence="2">
    <location>
        <begin position="197"/>
        <end position="217"/>
    </location>
</feature>
<reference evidence="3 4" key="1">
    <citation type="submission" date="2017-05" db="EMBL/GenBank/DDBJ databases">
        <title>Functional genome analysis of Paenibacillus pasadenensis strain R16: insights on endophytic life style and antifungal activity.</title>
        <authorList>
            <person name="Passera A."/>
            <person name="Marcolungo L."/>
            <person name="Casati P."/>
            <person name="Brasca M."/>
            <person name="Quaglino F."/>
            <person name="Delledonne M."/>
        </authorList>
    </citation>
    <scope>NUCLEOTIDE SEQUENCE [LARGE SCALE GENOMIC DNA]</scope>
    <source>
        <strain evidence="3 4">R16</strain>
    </source>
</reference>
<dbReference type="RefSeq" id="WP_084136750.1">
    <property type="nucleotide sequence ID" value="NZ_BIMM01000087.1"/>
</dbReference>
<dbReference type="Proteomes" id="UP000234789">
    <property type="component" value="Unassembled WGS sequence"/>
</dbReference>
<sequence length="345" mass="36725">MDTTTFIRRHKPAWAELEGLLAQLGRRKARPDAAQLDRFAELYRSASANLAYLQTHAPASEAALLLGDLVSRAHNQLYAGGAAGRSKPLEFLLWGFPLLLKRRLPFIALAGALLLLGELLGYMAVRDNPAAIHSLLPAGMADRIDPARTADDRGDINSAIVSAEIMTNNIRVAVLAFLSGVTLGLFTIYLMAFNGMLVGGLAAVFAQAGYSYTFWAYILPHGVIELAAIFIAGGSGFYMGYKFFVPGELPRGIVFVQAAKESALLLLGTIPLFVIAGLIEGYITPASLPLELKYGVAGLTLAAFAAYCVYGAKRGEREQGGGSGGGDARGSLSLPASRFRKEGRS</sequence>
<evidence type="ECO:0000313" key="3">
    <source>
        <dbReference type="EMBL" id="PLT44723.1"/>
    </source>
</evidence>
<gene>
    <name evidence="3" type="ORF">B8V81_3154</name>
</gene>
<keyword evidence="2" id="KW-0472">Membrane</keyword>
<feature type="transmembrane region" description="Helical" evidence="2">
    <location>
        <begin position="106"/>
        <end position="125"/>
    </location>
</feature>
<dbReference type="AlphaFoldDB" id="A0A2N5N328"/>
<feature type="transmembrane region" description="Helical" evidence="2">
    <location>
        <begin position="170"/>
        <end position="190"/>
    </location>
</feature>
<proteinExistence type="predicted"/>
<evidence type="ECO:0000256" key="2">
    <source>
        <dbReference type="SAM" id="Phobius"/>
    </source>
</evidence>
<dbReference type="InterPro" id="IPR002798">
    <property type="entry name" value="SpoIIM-like"/>
</dbReference>
<protein>
    <recommendedName>
        <fullName evidence="5">Stage II sporulation protein M</fullName>
    </recommendedName>
</protein>
<dbReference type="EMBL" id="NFEZ01000004">
    <property type="protein sequence ID" value="PLT44723.1"/>
    <property type="molecule type" value="Genomic_DNA"/>
</dbReference>
<comment type="caution">
    <text evidence="3">The sequence shown here is derived from an EMBL/GenBank/DDBJ whole genome shotgun (WGS) entry which is preliminary data.</text>
</comment>
<organism evidence="3 4">
    <name type="scientific">Paenibacillus pasadenensis</name>
    <dbReference type="NCBI Taxonomy" id="217090"/>
    <lineage>
        <taxon>Bacteria</taxon>
        <taxon>Bacillati</taxon>
        <taxon>Bacillota</taxon>
        <taxon>Bacilli</taxon>
        <taxon>Bacillales</taxon>
        <taxon>Paenibacillaceae</taxon>
        <taxon>Paenibacillus</taxon>
    </lineage>
</organism>
<dbReference type="PANTHER" id="PTHR35337:SF1">
    <property type="entry name" value="SLR1478 PROTEIN"/>
    <property type="match status" value="1"/>
</dbReference>